<dbReference type="InterPro" id="IPR001841">
    <property type="entry name" value="Znf_RING"/>
</dbReference>
<evidence type="ECO:0000256" key="1">
    <source>
        <dbReference type="ARBA" id="ARBA00022723"/>
    </source>
</evidence>
<dbReference type="GO" id="GO:0008270">
    <property type="term" value="F:zinc ion binding"/>
    <property type="evidence" value="ECO:0007669"/>
    <property type="project" value="UniProtKB-KW"/>
</dbReference>
<evidence type="ECO:0000256" key="2">
    <source>
        <dbReference type="ARBA" id="ARBA00022771"/>
    </source>
</evidence>
<evidence type="ECO:0000256" key="4">
    <source>
        <dbReference type="PROSITE-ProRule" id="PRU00175"/>
    </source>
</evidence>
<reference evidence="7" key="1">
    <citation type="submission" date="2022-10" db="EMBL/GenBank/DDBJ databases">
        <title>Tapping the CABI collections for fungal endophytes: first genome assemblies for Collariella, Neodidymelliopsis, Ascochyta clinopodiicola, Didymella pomorum, Didymosphaeria variabile, Neocosmospora piperis and Neocucurbitaria cava.</title>
        <authorList>
            <person name="Hill R."/>
        </authorList>
    </citation>
    <scope>NUCLEOTIDE SEQUENCE</scope>
    <source>
        <strain evidence="7">IMI 356814</strain>
    </source>
</reference>
<dbReference type="OrthoDB" id="3681417at2759"/>
<feature type="compositionally biased region" description="Acidic residues" evidence="5">
    <location>
        <begin position="276"/>
        <end position="293"/>
    </location>
</feature>
<evidence type="ECO:0000313" key="8">
    <source>
        <dbReference type="Proteomes" id="UP001140560"/>
    </source>
</evidence>
<keyword evidence="1" id="KW-0479">Metal-binding</keyword>
<dbReference type="SUPFAM" id="SSF57850">
    <property type="entry name" value="RING/U-box"/>
    <property type="match status" value="1"/>
</dbReference>
<dbReference type="Proteomes" id="UP001140560">
    <property type="component" value="Unassembled WGS sequence"/>
</dbReference>
<dbReference type="PANTHER" id="PTHR45969:SF69">
    <property type="entry name" value="FINGER DOMAIN PROTEIN, PUTATIVE (AFU_ORTHOLOGUE AFUA_3G12190)-RELATED"/>
    <property type="match status" value="1"/>
</dbReference>
<feature type="region of interest" description="Disordered" evidence="5">
    <location>
        <begin position="190"/>
        <end position="318"/>
    </location>
</feature>
<feature type="compositionally biased region" description="Acidic residues" evidence="5">
    <location>
        <begin position="235"/>
        <end position="244"/>
    </location>
</feature>
<dbReference type="CDD" id="cd16448">
    <property type="entry name" value="RING-H2"/>
    <property type="match status" value="1"/>
</dbReference>
<proteinExistence type="predicted"/>
<keyword evidence="3" id="KW-0862">Zinc</keyword>
<dbReference type="GO" id="GO:0016567">
    <property type="term" value="P:protein ubiquitination"/>
    <property type="evidence" value="ECO:0007669"/>
    <property type="project" value="TreeGrafter"/>
</dbReference>
<dbReference type="PROSITE" id="PS50089">
    <property type="entry name" value="ZF_RING_2"/>
    <property type="match status" value="1"/>
</dbReference>
<evidence type="ECO:0000256" key="3">
    <source>
        <dbReference type="ARBA" id="ARBA00022833"/>
    </source>
</evidence>
<accession>A0A9W8YG77</accession>
<evidence type="ECO:0000256" key="5">
    <source>
        <dbReference type="SAM" id="MobiDB-lite"/>
    </source>
</evidence>
<dbReference type="AlphaFoldDB" id="A0A9W8YG77"/>
<keyword evidence="8" id="KW-1185">Reference proteome</keyword>
<name>A0A9W8YG77_9PLEO</name>
<keyword evidence="2 4" id="KW-0863">Zinc-finger</keyword>
<dbReference type="InterPro" id="IPR013083">
    <property type="entry name" value="Znf_RING/FYVE/PHD"/>
</dbReference>
<gene>
    <name evidence="7" type="ORF">N0V83_003108</name>
</gene>
<protein>
    <recommendedName>
        <fullName evidence="6">RING-type domain-containing protein</fullName>
    </recommendedName>
</protein>
<dbReference type="Gene3D" id="3.30.40.10">
    <property type="entry name" value="Zinc/RING finger domain, C3HC4 (zinc finger)"/>
    <property type="match status" value="1"/>
</dbReference>
<evidence type="ECO:0000313" key="7">
    <source>
        <dbReference type="EMBL" id="KAJ4374367.1"/>
    </source>
</evidence>
<organism evidence="7 8">
    <name type="scientific">Neocucurbitaria cava</name>
    <dbReference type="NCBI Taxonomy" id="798079"/>
    <lineage>
        <taxon>Eukaryota</taxon>
        <taxon>Fungi</taxon>
        <taxon>Dikarya</taxon>
        <taxon>Ascomycota</taxon>
        <taxon>Pezizomycotina</taxon>
        <taxon>Dothideomycetes</taxon>
        <taxon>Pleosporomycetidae</taxon>
        <taxon>Pleosporales</taxon>
        <taxon>Pleosporineae</taxon>
        <taxon>Cucurbitariaceae</taxon>
        <taxon>Neocucurbitaria</taxon>
    </lineage>
</organism>
<dbReference type="SMART" id="SM00184">
    <property type="entry name" value="RING"/>
    <property type="match status" value="1"/>
</dbReference>
<dbReference type="Pfam" id="PF13639">
    <property type="entry name" value="zf-RING_2"/>
    <property type="match status" value="1"/>
</dbReference>
<dbReference type="EMBL" id="JAPEUY010000004">
    <property type="protein sequence ID" value="KAJ4374367.1"/>
    <property type="molecule type" value="Genomic_DNA"/>
</dbReference>
<evidence type="ECO:0000259" key="6">
    <source>
        <dbReference type="PROSITE" id="PS50089"/>
    </source>
</evidence>
<dbReference type="GO" id="GO:0061630">
    <property type="term" value="F:ubiquitin protein ligase activity"/>
    <property type="evidence" value="ECO:0007669"/>
    <property type="project" value="TreeGrafter"/>
</dbReference>
<dbReference type="PANTHER" id="PTHR45969">
    <property type="entry name" value="RING ZINC FINGER PROTEIN-RELATED"/>
    <property type="match status" value="1"/>
</dbReference>
<feature type="domain" description="RING-type" evidence="6">
    <location>
        <begin position="29"/>
        <end position="81"/>
    </location>
</feature>
<sequence length="318" mass="35244">MTSRVNDPRVLTQQTSIQTCRPCPPNEQCVICQEPLTDSSPESTDDEAVSTKSCGHLFHRGCIAAWFASNTPALNSCPSCRCLLWGIVRIEQTPVHLPRFAEFPGHDVEDHDPGDEVFSTRWQNFGAAATELDASFGARRRRVGNGDGDDGDELPYPYYLFEFEAENGDDHIASVLGVSRIALDNALDILAGGNARGPPPVPARRRDRAAVFEEDSGEPAGSDPFIDPRIVDLFDPNDDDEDFEIASSSQSDDDDLTTSPRAFRPLELTPESLEHEVEEEVEDERGEPMEDVEFWPGVPQLPDRDDDGFSRLGRRFPP</sequence>
<comment type="caution">
    <text evidence="7">The sequence shown here is derived from an EMBL/GenBank/DDBJ whole genome shotgun (WGS) entry which is preliminary data.</text>
</comment>